<dbReference type="EMBL" id="UGHR01000004">
    <property type="protein sequence ID" value="STR45233.1"/>
    <property type="molecule type" value="Genomic_DNA"/>
</dbReference>
<feature type="transmembrane region" description="Helical" evidence="6">
    <location>
        <begin position="234"/>
        <end position="252"/>
    </location>
</feature>
<evidence type="ECO:0000313" key="7">
    <source>
        <dbReference type="EMBL" id="STR45233.1"/>
    </source>
</evidence>
<feature type="transmembrane region" description="Helical" evidence="6">
    <location>
        <begin position="258"/>
        <end position="279"/>
    </location>
</feature>
<dbReference type="GO" id="GO:0016020">
    <property type="term" value="C:membrane"/>
    <property type="evidence" value="ECO:0007669"/>
    <property type="project" value="UniProtKB-SubCell"/>
</dbReference>
<reference evidence="7 9" key="1">
    <citation type="submission" date="2018-06" db="EMBL/GenBank/DDBJ databases">
        <authorList>
            <consortium name="Pathogen Informatics"/>
            <person name="Doyle S."/>
        </authorList>
    </citation>
    <scope>NUCLEOTIDE SEQUENCE [LARGE SCALE GENOMIC DNA]</scope>
    <source>
        <strain evidence="7 9">NCTC11159</strain>
    </source>
</reference>
<dbReference type="RefSeq" id="WP_115229013.1">
    <property type="nucleotide sequence ID" value="NZ_CAWOLO010000008.1"/>
</dbReference>
<dbReference type="Proteomes" id="UP000295794">
    <property type="component" value="Unassembled WGS sequence"/>
</dbReference>
<feature type="transmembrane region" description="Helical" evidence="6">
    <location>
        <begin position="62"/>
        <end position="88"/>
    </location>
</feature>
<dbReference type="InterPro" id="IPR002549">
    <property type="entry name" value="AI-2E-like"/>
</dbReference>
<feature type="transmembrane region" description="Helical" evidence="6">
    <location>
        <begin position="12"/>
        <end position="42"/>
    </location>
</feature>
<dbReference type="Proteomes" id="UP000255108">
    <property type="component" value="Unassembled WGS sequence"/>
</dbReference>
<proteinExistence type="inferred from homology"/>
<evidence type="ECO:0000256" key="4">
    <source>
        <dbReference type="ARBA" id="ARBA00022989"/>
    </source>
</evidence>
<feature type="transmembrane region" description="Helical" evidence="6">
    <location>
        <begin position="300"/>
        <end position="328"/>
    </location>
</feature>
<evidence type="ECO:0000256" key="5">
    <source>
        <dbReference type="ARBA" id="ARBA00023136"/>
    </source>
</evidence>
<evidence type="ECO:0000313" key="9">
    <source>
        <dbReference type="Proteomes" id="UP000255108"/>
    </source>
</evidence>
<dbReference type="AlphaFoldDB" id="A0A377SW74"/>
<evidence type="ECO:0000256" key="3">
    <source>
        <dbReference type="ARBA" id="ARBA00022692"/>
    </source>
</evidence>
<dbReference type="EMBL" id="SMBT01000008">
    <property type="protein sequence ID" value="TCU85083.1"/>
    <property type="molecule type" value="Genomic_DNA"/>
</dbReference>
<protein>
    <submittedName>
        <fullName evidence="7">Domain of uncharacterized function DUF20</fullName>
    </submittedName>
    <submittedName>
        <fullName evidence="8">PurR-regulated permease PerM</fullName>
    </submittedName>
</protein>
<evidence type="ECO:0000256" key="6">
    <source>
        <dbReference type="SAM" id="Phobius"/>
    </source>
</evidence>
<comment type="subcellular location">
    <subcellularLocation>
        <location evidence="1">Membrane</location>
        <topology evidence="1">Multi-pass membrane protein</topology>
    </subcellularLocation>
</comment>
<accession>A0A377SW74</accession>
<keyword evidence="4 6" id="KW-1133">Transmembrane helix</keyword>
<evidence type="ECO:0000256" key="2">
    <source>
        <dbReference type="ARBA" id="ARBA00009773"/>
    </source>
</evidence>
<keyword evidence="10" id="KW-1185">Reference proteome</keyword>
<keyword evidence="5 6" id="KW-0472">Membrane</keyword>
<feature type="transmembrane region" description="Helical" evidence="6">
    <location>
        <begin position="200"/>
        <end position="222"/>
    </location>
</feature>
<evidence type="ECO:0000313" key="10">
    <source>
        <dbReference type="Proteomes" id="UP000295794"/>
    </source>
</evidence>
<sequence length="338" mass="36887">MLKLDRYSRIASYFIIGLFLLLVMLNHLLPALLIGLLVYELVAQAAQAPLVSRLPPKHAKPVALIIFSAVIILLLVLMGFSLASVFHGESASMPSIMRKSGEIAEALHLELANWLPAWMLESLPQDVSAWKTAFYQWSDKHIAQLQQIGARTGHTLAQMLIAMVIGAMLSLHHNSDDKAPLLSALQTRCARLANSFRQIVFAQVRISALNTFFTLIYLAVILPSLGVSLPLTKTLIVITFLAGLLPVIGNLLSNTAIVAVSMSVSASVAAGSLAFLVIIHKLEYFLNARIVGGRIHAFAWELLLAMLFMEAIFGLPGLVAAPIFYAYLKQELKAAELI</sequence>
<dbReference type="Pfam" id="PF01594">
    <property type="entry name" value="AI-2E_transport"/>
    <property type="match status" value="1"/>
</dbReference>
<gene>
    <name evidence="8" type="ORF">EV682_108110</name>
    <name evidence="7" type="ORF">NCTC11159_03790</name>
</gene>
<keyword evidence="3 6" id="KW-0812">Transmembrane</keyword>
<name>A0A377SW74_9NEIS</name>
<evidence type="ECO:0000256" key="1">
    <source>
        <dbReference type="ARBA" id="ARBA00004141"/>
    </source>
</evidence>
<comment type="similarity">
    <text evidence="2">Belongs to the autoinducer-2 exporter (AI-2E) (TC 2.A.86) family.</text>
</comment>
<organism evidence="7 9">
    <name type="scientific">Iodobacter fluviatilis</name>
    <dbReference type="NCBI Taxonomy" id="537"/>
    <lineage>
        <taxon>Bacteria</taxon>
        <taxon>Pseudomonadati</taxon>
        <taxon>Pseudomonadota</taxon>
        <taxon>Betaproteobacteria</taxon>
        <taxon>Neisseriales</taxon>
        <taxon>Chitinibacteraceae</taxon>
        <taxon>Iodobacter</taxon>
    </lineage>
</organism>
<dbReference type="OrthoDB" id="8113193at2"/>
<evidence type="ECO:0000313" key="8">
    <source>
        <dbReference type="EMBL" id="TCU85083.1"/>
    </source>
</evidence>
<reference evidence="8 10" key="2">
    <citation type="submission" date="2019-03" db="EMBL/GenBank/DDBJ databases">
        <title>Genomic Encyclopedia of Type Strains, Phase IV (KMG-IV): sequencing the most valuable type-strain genomes for metagenomic binning, comparative biology and taxonomic classification.</title>
        <authorList>
            <person name="Goeker M."/>
        </authorList>
    </citation>
    <scope>NUCLEOTIDE SEQUENCE [LARGE SCALE GENOMIC DNA]</scope>
    <source>
        <strain evidence="8 10">DSM 3764</strain>
    </source>
</reference>